<sequence length="1034" mass="114422">MNHQISITDCSPTPALSSTGDVGQEPNSINAANTTTTGARAEGQYRTFEDDVEAFASLMMDHELTESITRPTSSLSMGSQQPAGNGWLQAAAALTAYDGGQNFNAEITSRLQAIDLGRIDRLSGLFPVLQALVAQANQENVVDIALATRTRRHGAKLVQSCPPDHPRRSEALFVSAAIGRISYSASRDVADLNEAVTYLRALLKTCSNNSERVECLEWLARALFDRFHLQRSMDDLNDACDHLVEALGLRVDDSRRAITLTNLGFACSTRFDMVGRMSDLQKAIDYHRQALLIRQEEHRDHSLSLYLLANDLVKRFEQMKEADDLEAALNYHHEALSLRPDGHPLRHLSLISLGRTMVIHFQHLGREEQAAHSDDIEQAITHHREALSLCPGPQDGHPEHEDRVSCLSTLVFSLRIGFEKLGLGGTDSVLEAADHGSEAERLLPEGHPSLVGIRKDLAFLHLYLQEPDLDRAFHLFRRAVDQETASAKERLSAAVEWAACARLYEHPSTKEAYSKAMAVLHRCLIAYSTVDSQHEFLARPLTRVDYATLASDAASFAIQEGRLADAIEILEQGRTFVWSRMRGYRHPLAQLRAADSSRADDFERLSGEVERFAVTFESTSRTMESVVGFPRVLNARFPLRRDLADHWRTKLEDIRDNVPGFRDFLRPLPFVDLCDAAAGGPVIVVNWSKYGSDALILRGGVDPVVRVPLEEGADALVLRQVAIGSQAYVSEFRAARISIVRRRPRTYETTLGILKDAWKLIVHPVVEQLLAQGIHEMSRIWWCPTGALAALPLHAAGPYFESESNLPDLFISSYTPTLSALITARETLMNSSHDPNLLLVGAPGTAENPYANLPHVEHECKIARSWLPRGNDLIGSAATREAVLTALRSHSWVHFACHALHSRTQPFNSSFVLHKNELLSLRNFMTAHTPNAGLAFLSACDSAAADTSTTPDEVLHLAAAVQFSGFCSVVATLWTMADNDGPSLAQEFYSFLLRHGVGQVNLTDSAEALNRAVKVLIRARVPPERWVSFIHMGV</sequence>
<keyword evidence="4" id="KW-1185">Reference proteome</keyword>
<dbReference type="PANTHER" id="PTHR10098:SF108">
    <property type="entry name" value="TETRATRICOPEPTIDE REPEAT PROTEIN 28"/>
    <property type="match status" value="1"/>
</dbReference>
<comment type="caution">
    <text evidence="3">The sequence shown here is derived from an EMBL/GenBank/DDBJ whole genome shotgun (WGS) entry which is preliminary data.</text>
</comment>
<name>A0A4S4M541_9AGAM</name>
<dbReference type="SUPFAM" id="SSF48452">
    <property type="entry name" value="TPR-like"/>
    <property type="match status" value="1"/>
</dbReference>
<evidence type="ECO:0000313" key="3">
    <source>
        <dbReference type="EMBL" id="THH17990.1"/>
    </source>
</evidence>
<protein>
    <recommendedName>
        <fullName evidence="2">CHAT domain-containing protein</fullName>
    </recommendedName>
</protein>
<dbReference type="InterPro" id="IPR024983">
    <property type="entry name" value="CHAT_dom"/>
</dbReference>
<dbReference type="Proteomes" id="UP000310158">
    <property type="component" value="Unassembled WGS sequence"/>
</dbReference>
<accession>A0A4S4M541</accession>
<organism evidence="3 4">
    <name type="scientific">Bondarzewia mesenterica</name>
    <dbReference type="NCBI Taxonomy" id="1095465"/>
    <lineage>
        <taxon>Eukaryota</taxon>
        <taxon>Fungi</taxon>
        <taxon>Dikarya</taxon>
        <taxon>Basidiomycota</taxon>
        <taxon>Agaricomycotina</taxon>
        <taxon>Agaricomycetes</taxon>
        <taxon>Russulales</taxon>
        <taxon>Bondarzewiaceae</taxon>
        <taxon>Bondarzewia</taxon>
    </lineage>
</organism>
<feature type="region of interest" description="Disordered" evidence="1">
    <location>
        <begin position="1"/>
        <end position="41"/>
    </location>
</feature>
<feature type="compositionally biased region" description="Polar residues" evidence="1">
    <location>
        <begin position="1"/>
        <end position="29"/>
    </location>
</feature>
<evidence type="ECO:0000256" key="1">
    <source>
        <dbReference type="SAM" id="MobiDB-lite"/>
    </source>
</evidence>
<evidence type="ECO:0000259" key="2">
    <source>
        <dbReference type="Pfam" id="PF12770"/>
    </source>
</evidence>
<dbReference type="PANTHER" id="PTHR10098">
    <property type="entry name" value="RAPSYN-RELATED"/>
    <property type="match status" value="1"/>
</dbReference>
<dbReference type="EMBL" id="SGPL01000090">
    <property type="protein sequence ID" value="THH17990.1"/>
    <property type="molecule type" value="Genomic_DNA"/>
</dbReference>
<gene>
    <name evidence="3" type="ORF">EW146_g2917</name>
</gene>
<proteinExistence type="predicted"/>
<feature type="domain" description="CHAT" evidence="2">
    <location>
        <begin position="755"/>
        <end position="1033"/>
    </location>
</feature>
<dbReference type="Gene3D" id="1.25.40.10">
    <property type="entry name" value="Tetratricopeptide repeat domain"/>
    <property type="match status" value="1"/>
</dbReference>
<dbReference type="AlphaFoldDB" id="A0A4S4M541"/>
<dbReference type="OrthoDB" id="9991317at2759"/>
<feature type="compositionally biased region" description="Low complexity" evidence="1">
    <location>
        <begin position="30"/>
        <end position="41"/>
    </location>
</feature>
<dbReference type="InterPro" id="IPR011990">
    <property type="entry name" value="TPR-like_helical_dom_sf"/>
</dbReference>
<reference evidence="3 4" key="1">
    <citation type="submission" date="2019-02" db="EMBL/GenBank/DDBJ databases">
        <title>Genome sequencing of the rare red list fungi Bondarzewia mesenterica.</title>
        <authorList>
            <person name="Buettner E."/>
            <person name="Kellner H."/>
        </authorList>
    </citation>
    <scope>NUCLEOTIDE SEQUENCE [LARGE SCALE GENOMIC DNA]</scope>
    <source>
        <strain evidence="3 4">DSM 108281</strain>
    </source>
</reference>
<evidence type="ECO:0000313" key="4">
    <source>
        <dbReference type="Proteomes" id="UP000310158"/>
    </source>
</evidence>
<dbReference type="Pfam" id="PF12770">
    <property type="entry name" value="CHAT"/>
    <property type="match status" value="1"/>
</dbReference>